<dbReference type="PROSITE" id="PS00455">
    <property type="entry name" value="AMP_BINDING"/>
    <property type="match status" value="1"/>
</dbReference>
<dbReference type="Gene3D" id="3.30.300.30">
    <property type="match status" value="1"/>
</dbReference>
<evidence type="ECO:0000256" key="2">
    <source>
        <dbReference type="ARBA" id="ARBA00022598"/>
    </source>
</evidence>
<dbReference type="InterPro" id="IPR045851">
    <property type="entry name" value="AMP-bd_C_sf"/>
</dbReference>
<dbReference type="RefSeq" id="WP_354698535.1">
    <property type="nucleotide sequence ID" value="NZ_CP114014.1"/>
</dbReference>
<proteinExistence type="inferred from homology"/>
<dbReference type="SUPFAM" id="SSF56801">
    <property type="entry name" value="Acetyl-CoA synthetase-like"/>
    <property type="match status" value="1"/>
</dbReference>
<dbReference type="GO" id="GO:0031956">
    <property type="term" value="F:medium-chain fatty acid-CoA ligase activity"/>
    <property type="evidence" value="ECO:0007669"/>
    <property type="project" value="TreeGrafter"/>
</dbReference>
<dbReference type="Pfam" id="PF13193">
    <property type="entry name" value="AMP-binding_C"/>
    <property type="match status" value="1"/>
</dbReference>
<dbReference type="InterPro" id="IPR042099">
    <property type="entry name" value="ANL_N_sf"/>
</dbReference>
<sequence length="543" mass="58098">MTPAPPAPKLAPTHAIGAMLAEQASTRPDARFCHAAGVGYTFAEMHRRADEVAAGFAALGVSKGDRVALLIPNRPEMLELFFGLARLGAVQVPLNAALKGMFLHHQLAQSEADILVADAAGIASAEPLLEDLAGVRAVVAIDPLDGGEWSGPELLEYRAVTPSGGVPPEVEIAASDTMSIVYTSGTTGLPKGCVLSHAYYARSASRHIEALEIGAEDSLFTAMPLFHGGGRMVILTSALIVGIPVHFEARFTASGYLQRLVETDASIVFAVGAMGIALLATAPGPLDRAHRVHTAMIAPMSPVDQQRFQERFGIEPWVSVFGQTECMPICLTPKTDQRDNAGCGRPAPDLEVALLDDDGQRVADGQIGEICLRPREPHAMFDGYWKQPQATVGAFEHLWYHSGDFGRVLPSGEIGFVDRRKDALRRRGENVSSLQLEAGIRTHSSIADVAVHAVPSDLSEDDIKACLVLVAGADLSPADVAAFFQENVPSYALPRYVEVLEELPVNAVNRVMKHVLRDRGVTEGTWDLQALGLIASRKRPISA</sequence>
<evidence type="ECO:0000259" key="3">
    <source>
        <dbReference type="Pfam" id="PF00501"/>
    </source>
</evidence>
<dbReference type="EMBL" id="CP114014">
    <property type="protein sequence ID" value="XAY07337.1"/>
    <property type="molecule type" value="Genomic_DNA"/>
</dbReference>
<dbReference type="GO" id="GO:0006631">
    <property type="term" value="P:fatty acid metabolic process"/>
    <property type="evidence" value="ECO:0007669"/>
    <property type="project" value="TreeGrafter"/>
</dbReference>
<comment type="similarity">
    <text evidence="1">Belongs to the ATP-dependent AMP-binding enzyme family.</text>
</comment>
<feature type="domain" description="AMP-dependent synthetase/ligase" evidence="3">
    <location>
        <begin position="21"/>
        <end position="385"/>
    </location>
</feature>
<dbReference type="Gene3D" id="3.40.50.12780">
    <property type="entry name" value="N-terminal domain of ligase-like"/>
    <property type="match status" value="1"/>
</dbReference>
<dbReference type="EC" id="6.2.1.48" evidence="5"/>
<dbReference type="InterPro" id="IPR000873">
    <property type="entry name" value="AMP-dep_synth/lig_dom"/>
</dbReference>
<dbReference type="InterPro" id="IPR020845">
    <property type="entry name" value="AMP-binding_CS"/>
</dbReference>
<organism evidence="5">
    <name type="scientific">Paraconexibacter sp. AEG42_29</name>
    <dbReference type="NCBI Taxonomy" id="2997339"/>
    <lineage>
        <taxon>Bacteria</taxon>
        <taxon>Bacillati</taxon>
        <taxon>Actinomycetota</taxon>
        <taxon>Thermoleophilia</taxon>
        <taxon>Solirubrobacterales</taxon>
        <taxon>Paraconexibacteraceae</taxon>
        <taxon>Paraconexibacter</taxon>
    </lineage>
</organism>
<protein>
    <submittedName>
        <fullName evidence="5">Crotonobetaine/carnitine--CoA ligase</fullName>
        <ecNumber evidence="5">6.2.1.48</ecNumber>
    </submittedName>
</protein>
<dbReference type="PANTHER" id="PTHR43201:SF5">
    <property type="entry name" value="MEDIUM-CHAIN ACYL-COA LIGASE ACSF2, MITOCHONDRIAL"/>
    <property type="match status" value="1"/>
</dbReference>
<gene>
    <name evidence="5" type="primary">caiC</name>
    <name evidence="5" type="ORF">DSM112329_04218</name>
</gene>
<evidence type="ECO:0000259" key="4">
    <source>
        <dbReference type="Pfam" id="PF13193"/>
    </source>
</evidence>
<dbReference type="PANTHER" id="PTHR43201">
    <property type="entry name" value="ACYL-COA SYNTHETASE"/>
    <property type="match status" value="1"/>
</dbReference>
<keyword evidence="2 5" id="KW-0436">Ligase</keyword>
<dbReference type="Pfam" id="PF00501">
    <property type="entry name" value="AMP-binding"/>
    <property type="match status" value="1"/>
</dbReference>
<feature type="domain" description="AMP-binding enzyme C-terminal" evidence="4">
    <location>
        <begin position="436"/>
        <end position="506"/>
    </location>
</feature>
<name>A0AAU7B0U2_9ACTN</name>
<dbReference type="AlphaFoldDB" id="A0AAU7B0U2"/>
<reference evidence="5" key="1">
    <citation type="submission" date="2022-12" db="EMBL/GenBank/DDBJ databases">
        <title>Paraconexibacter alkalitolerans sp. nov. and Baekduia alba sp. nov., isolated from soil and emended description of the genera Paraconexibacter (Chun et al., 2020) and Baekduia (An et al., 2020).</title>
        <authorList>
            <person name="Vieira S."/>
            <person name="Huber K.J."/>
            <person name="Geppert A."/>
            <person name="Wolf J."/>
            <person name="Neumann-Schaal M."/>
            <person name="Muesken M."/>
            <person name="Overmann J."/>
        </authorList>
    </citation>
    <scope>NUCLEOTIDE SEQUENCE</scope>
    <source>
        <strain evidence="5">AEG42_29</strain>
    </source>
</reference>
<dbReference type="InterPro" id="IPR025110">
    <property type="entry name" value="AMP-bd_C"/>
</dbReference>
<evidence type="ECO:0000256" key="1">
    <source>
        <dbReference type="ARBA" id="ARBA00006432"/>
    </source>
</evidence>
<dbReference type="KEGG" id="parq:DSM112329_04218"/>
<evidence type="ECO:0000313" key="5">
    <source>
        <dbReference type="EMBL" id="XAY07337.1"/>
    </source>
</evidence>
<accession>A0AAU7B0U2</accession>